<accession>A0AAN5AKP7</accession>
<dbReference type="Proteomes" id="UP001310022">
    <property type="component" value="Unassembled WGS sequence"/>
</dbReference>
<dbReference type="Gene3D" id="2.130.10.10">
    <property type="entry name" value="YVTN repeat-like/Quinoprotein amine dehydrogenase"/>
    <property type="match status" value="1"/>
</dbReference>
<dbReference type="InterPro" id="IPR011047">
    <property type="entry name" value="Quinoprotein_ADH-like_sf"/>
</dbReference>
<evidence type="ECO:0000313" key="2">
    <source>
        <dbReference type="Proteomes" id="UP001310022"/>
    </source>
</evidence>
<dbReference type="SUPFAM" id="SSF50998">
    <property type="entry name" value="Quinoprotein alcohol dehydrogenase-like"/>
    <property type="match status" value="1"/>
</dbReference>
<keyword evidence="2" id="KW-1185">Reference proteome</keyword>
<organism evidence="1 2">
    <name type="scientific">Persicobacter diffluens</name>
    <dbReference type="NCBI Taxonomy" id="981"/>
    <lineage>
        <taxon>Bacteria</taxon>
        <taxon>Pseudomonadati</taxon>
        <taxon>Bacteroidota</taxon>
        <taxon>Cytophagia</taxon>
        <taxon>Cytophagales</taxon>
        <taxon>Persicobacteraceae</taxon>
        <taxon>Persicobacter</taxon>
    </lineage>
</organism>
<comment type="caution">
    <text evidence="1">The sequence shown here is derived from an EMBL/GenBank/DDBJ whole genome shotgun (WGS) entry which is preliminary data.</text>
</comment>
<evidence type="ECO:0000313" key="1">
    <source>
        <dbReference type="EMBL" id="GJM63070.1"/>
    </source>
</evidence>
<dbReference type="InterPro" id="IPR015943">
    <property type="entry name" value="WD40/YVTN_repeat-like_dom_sf"/>
</dbReference>
<dbReference type="RefSeq" id="WP_338238279.1">
    <property type="nucleotide sequence ID" value="NZ_BQKE01000002.1"/>
</dbReference>
<name>A0AAN5AKP7_9BACT</name>
<proteinExistence type="predicted"/>
<protein>
    <submittedName>
        <fullName evidence="1">Uncharacterized protein</fullName>
    </submittedName>
</protein>
<reference evidence="1 2" key="1">
    <citation type="submission" date="2021-12" db="EMBL/GenBank/DDBJ databases">
        <title>Genome sequencing of bacteria with rrn-lacking chromosome and rrn-plasmid.</title>
        <authorList>
            <person name="Anda M."/>
            <person name="Iwasaki W."/>
        </authorList>
    </citation>
    <scope>NUCLEOTIDE SEQUENCE [LARGE SCALE GENOMIC DNA]</scope>
    <source>
        <strain evidence="1 2">NBRC 15940</strain>
    </source>
</reference>
<sequence length="328" mass="38094">MMKHIESYENCSGVRNLFGKLLIVCNKILFADGVRVKGINAVDLVDFYNGDLHFNLESTLFQLNKFSKEPKMVLFVENSESITQIEDDLFFCFTRISRREFKYSVINSAYEVLWEEVNDKFIDVIGGKLVVTNRLDRREFWLRHVNGEIISHFQLPEGFNIFGNMEAENNTLFFTSYKEGNSFMLSTGVDLNTGVVKWNYEYSVPYETNFIATTYYEKLIYGLSKKFFQVFDPVKGEFLVDIQVDEALPDNLFPDVNRQAVADGRLWFVSGQGRTVNFGAFDIEKSEIDFIQSYPLSEDDQFDTPVYHDGKLHLRSIGSNTLYIFERE</sequence>
<dbReference type="AlphaFoldDB" id="A0AAN5AKP7"/>
<gene>
    <name evidence="1" type="ORF">PEDI_36220</name>
</gene>
<dbReference type="EMBL" id="BQKE01000002">
    <property type="protein sequence ID" value="GJM63070.1"/>
    <property type="molecule type" value="Genomic_DNA"/>
</dbReference>